<feature type="domain" description="Ketoreductase" evidence="4">
    <location>
        <begin position="7"/>
        <end position="156"/>
    </location>
</feature>
<dbReference type="Pfam" id="PF00106">
    <property type="entry name" value="adh_short"/>
    <property type="match status" value="1"/>
</dbReference>
<dbReference type="RefSeq" id="WP_328858992.1">
    <property type="nucleotide sequence ID" value="NZ_CP108021.1"/>
</dbReference>
<reference evidence="5 6" key="1">
    <citation type="submission" date="2022-10" db="EMBL/GenBank/DDBJ databases">
        <title>The complete genomes of actinobacterial strains from the NBC collection.</title>
        <authorList>
            <person name="Joergensen T.S."/>
            <person name="Alvarez Arevalo M."/>
            <person name="Sterndorff E.B."/>
            <person name="Faurdal D."/>
            <person name="Vuksanovic O."/>
            <person name="Mourched A.-S."/>
            <person name="Charusanti P."/>
            <person name="Shaw S."/>
            <person name="Blin K."/>
            <person name="Weber T."/>
        </authorList>
    </citation>
    <scope>NUCLEOTIDE SEQUENCE [LARGE SCALE GENOMIC DNA]</scope>
    <source>
        <strain evidence="5 6">NBC_00319</strain>
    </source>
</reference>
<sequence>MTDISGKVYVVVGASGALGSRIAKSLAEQGATLTISGRSTETLDGLGIDGAHVVAADLREPDAARTVIAEAKAKHGRIDGVVNAAGVAAFGPVADIDDDTVDDLVLIDFLGPLRLLRAALGEIEEGGVIVGISAVLAEQPVAGMATYSAVKAAASTLYVAAAKEARRSKIRVVDVRPPHTETGLVDRAIAGDPPKMPEGLSPDTVADRVIAAITGGEREVASSDFG</sequence>
<dbReference type="PANTHER" id="PTHR44196">
    <property type="entry name" value="DEHYDROGENASE/REDUCTASE SDR FAMILY MEMBER 7B"/>
    <property type="match status" value="1"/>
</dbReference>
<dbReference type="GO" id="GO:0016020">
    <property type="term" value="C:membrane"/>
    <property type="evidence" value="ECO:0007669"/>
    <property type="project" value="TreeGrafter"/>
</dbReference>
<proteinExistence type="inferred from homology"/>
<dbReference type="SMART" id="SM00822">
    <property type="entry name" value="PKS_KR"/>
    <property type="match status" value="1"/>
</dbReference>
<organism evidence="5 6">
    <name type="scientific">Williamsia herbipolensis</name>
    <dbReference type="NCBI Taxonomy" id="1603258"/>
    <lineage>
        <taxon>Bacteria</taxon>
        <taxon>Bacillati</taxon>
        <taxon>Actinomycetota</taxon>
        <taxon>Actinomycetes</taxon>
        <taxon>Mycobacteriales</taxon>
        <taxon>Nocardiaceae</taxon>
        <taxon>Williamsia</taxon>
    </lineage>
</organism>
<evidence type="ECO:0000313" key="5">
    <source>
        <dbReference type="EMBL" id="WUM22058.1"/>
    </source>
</evidence>
<keyword evidence="6" id="KW-1185">Reference proteome</keyword>
<gene>
    <name evidence="5" type="ORF">OG579_09945</name>
</gene>
<dbReference type="Proteomes" id="UP001432128">
    <property type="component" value="Chromosome"/>
</dbReference>
<evidence type="ECO:0000313" key="6">
    <source>
        <dbReference type="Proteomes" id="UP001432128"/>
    </source>
</evidence>
<protein>
    <submittedName>
        <fullName evidence="5">SDR family NAD(P)-dependent oxidoreductase</fullName>
    </submittedName>
</protein>
<dbReference type="EMBL" id="CP108021">
    <property type="protein sequence ID" value="WUM22058.1"/>
    <property type="molecule type" value="Genomic_DNA"/>
</dbReference>
<comment type="similarity">
    <text evidence="1 3">Belongs to the short-chain dehydrogenases/reductases (SDR) family.</text>
</comment>
<dbReference type="KEGG" id="whr:OG579_09945"/>
<keyword evidence="2" id="KW-0560">Oxidoreductase</keyword>
<dbReference type="SUPFAM" id="SSF51735">
    <property type="entry name" value="NAD(P)-binding Rossmann-fold domains"/>
    <property type="match status" value="1"/>
</dbReference>
<dbReference type="InterPro" id="IPR036291">
    <property type="entry name" value="NAD(P)-bd_dom_sf"/>
</dbReference>
<dbReference type="InterPro" id="IPR057326">
    <property type="entry name" value="KR_dom"/>
</dbReference>
<name>A0AAU4K7Q8_9NOCA</name>
<dbReference type="GO" id="GO:0016491">
    <property type="term" value="F:oxidoreductase activity"/>
    <property type="evidence" value="ECO:0007669"/>
    <property type="project" value="UniProtKB-KW"/>
</dbReference>
<dbReference type="PRINTS" id="PR00081">
    <property type="entry name" value="GDHRDH"/>
</dbReference>
<evidence type="ECO:0000256" key="2">
    <source>
        <dbReference type="ARBA" id="ARBA00023002"/>
    </source>
</evidence>
<dbReference type="CDD" id="cd05233">
    <property type="entry name" value="SDR_c"/>
    <property type="match status" value="1"/>
</dbReference>
<dbReference type="InterPro" id="IPR002347">
    <property type="entry name" value="SDR_fam"/>
</dbReference>
<evidence type="ECO:0000259" key="4">
    <source>
        <dbReference type="SMART" id="SM00822"/>
    </source>
</evidence>
<evidence type="ECO:0000256" key="3">
    <source>
        <dbReference type="RuleBase" id="RU000363"/>
    </source>
</evidence>
<dbReference type="PANTHER" id="PTHR44196:SF1">
    <property type="entry name" value="DEHYDROGENASE_REDUCTASE SDR FAMILY MEMBER 7B"/>
    <property type="match status" value="1"/>
</dbReference>
<dbReference type="PRINTS" id="PR00080">
    <property type="entry name" value="SDRFAMILY"/>
</dbReference>
<evidence type="ECO:0000256" key="1">
    <source>
        <dbReference type="ARBA" id="ARBA00006484"/>
    </source>
</evidence>
<accession>A0AAU4K7Q8</accession>
<dbReference type="Gene3D" id="3.40.50.720">
    <property type="entry name" value="NAD(P)-binding Rossmann-like Domain"/>
    <property type="match status" value="1"/>
</dbReference>
<dbReference type="AlphaFoldDB" id="A0AAU4K7Q8"/>